<keyword evidence="2" id="KW-1185">Reference proteome</keyword>
<comment type="caution">
    <text evidence="1">The sequence shown here is derived from an EMBL/GenBank/DDBJ whole genome shotgun (WGS) entry which is preliminary data.</text>
</comment>
<reference evidence="1 2" key="1">
    <citation type="submission" date="2018-08" db="EMBL/GenBank/DDBJ databases">
        <title>Genomic Encyclopedia of Archaeal and Bacterial Type Strains, Phase II (KMG-II): from individual species to whole genera.</title>
        <authorList>
            <person name="Goeker M."/>
        </authorList>
    </citation>
    <scope>NUCLEOTIDE SEQUENCE [LARGE SCALE GENOMIC DNA]</scope>
    <source>
        <strain evidence="1 2">DSM 45791</strain>
    </source>
</reference>
<dbReference type="Proteomes" id="UP000256269">
    <property type="component" value="Unassembled WGS sequence"/>
</dbReference>
<dbReference type="EMBL" id="QUNO01000006">
    <property type="protein sequence ID" value="REH46961.1"/>
    <property type="molecule type" value="Genomic_DNA"/>
</dbReference>
<name>A0A3E0HKJ3_9PSEU</name>
<gene>
    <name evidence="1" type="ORF">BCF44_106125</name>
</gene>
<accession>A0A3E0HKJ3</accession>
<sequence length="39" mass="4127">MVPVARSQWAFMRGAWGALSSTFISSAPKTASTARSDVP</sequence>
<dbReference type="AlphaFoldDB" id="A0A3E0HKJ3"/>
<organism evidence="1 2">
    <name type="scientific">Kutzneria buriramensis</name>
    <dbReference type="NCBI Taxonomy" id="1045776"/>
    <lineage>
        <taxon>Bacteria</taxon>
        <taxon>Bacillati</taxon>
        <taxon>Actinomycetota</taxon>
        <taxon>Actinomycetes</taxon>
        <taxon>Pseudonocardiales</taxon>
        <taxon>Pseudonocardiaceae</taxon>
        <taxon>Kutzneria</taxon>
    </lineage>
</organism>
<evidence type="ECO:0000313" key="2">
    <source>
        <dbReference type="Proteomes" id="UP000256269"/>
    </source>
</evidence>
<protein>
    <submittedName>
        <fullName evidence="1">Uncharacterized protein</fullName>
    </submittedName>
</protein>
<proteinExistence type="predicted"/>
<evidence type="ECO:0000313" key="1">
    <source>
        <dbReference type="EMBL" id="REH46961.1"/>
    </source>
</evidence>